<dbReference type="EMBL" id="JBBHLI010000002">
    <property type="protein sequence ID" value="MEK9500182.1"/>
    <property type="molecule type" value="Genomic_DNA"/>
</dbReference>
<keyword evidence="3" id="KW-0812">Transmembrane</keyword>
<keyword evidence="2" id="KW-0997">Cell inner membrane</keyword>
<gene>
    <name evidence="7" type="primary">lptC</name>
    <name evidence="7" type="ORF">WI372_04275</name>
</gene>
<accession>A0ABU9E7X6</accession>
<evidence type="ECO:0000256" key="4">
    <source>
        <dbReference type="ARBA" id="ARBA00022989"/>
    </source>
</evidence>
<proteinExistence type="predicted"/>
<evidence type="ECO:0000256" key="5">
    <source>
        <dbReference type="ARBA" id="ARBA00023136"/>
    </source>
</evidence>
<dbReference type="PROSITE" id="PS51318">
    <property type="entry name" value="TAT"/>
    <property type="match status" value="1"/>
</dbReference>
<dbReference type="NCBIfam" id="TIGR04409">
    <property type="entry name" value="LptC_YrbK"/>
    <property type="match status" value="1"/>
</dbReference>
<evidence type="ECO:0000256" key="2">
    <source>
        <dbReference type="ARBA" id="ARBA00022519"/>
    </source>
</evidence>
<evidence type="ECO:0000256" key="3">
    <source>
        <dbReference type="ARBA" id="ARBA00022692"/>
    </source>
</evidence>
<dbReference type="Gene3D" id="2.60.450.10">
    <property type="entry name" value="Lipopolysaccharide (LPS) transport protein A like domain"/>
    <property type="match status" value="1"/>
</dbReference>
<feature type="signal peptide" evidence="6">
    <location>
        <begin position="1"/>
        <end position="25"/>
    </location>
</feature>
<reference evidence="7 8" key="1">
    <citation type="submission" date="2024-02" db="EMBL/GenBank/DDBJ databases">
        <title>A novel Gemmatimonadota bacterium.</title>
        <authorList>
            <person name="Du Z.-J."/>
            <person name="Ye Y.-Q."/>
        </authorList>
    </citation>
    <scope>NUCLEOTIDE SEQUENCE [LARGE SCALE GENOMIC DNA]</scope>
    <source>
        <strain evidence="7 8">DH-20</strain>
    </source>
</reference>
<comment type="caution">
    <text evidence="7">The sequence shown here is derived from an EMBL/GenBank/DDBJ whole genome shotgun (WGS) entry which is preliminary data.</text>
</comment>
<dbReference type="Pfam" id="PF06835">
    <property type="entry name" value="LptC"/>
    <property type="match status" value="1"/>
</dbReference>
<name>A0ABU9E7X6_9BACT</name>
<evidence type="ECO:0000256" key="1">
    <source>
        <dbReference type="ARBA" id="ARBA00022475"/>
    </source>
</evidence>
<dbReference type="InterPro" id="IPR006311">
    <property type="entry name" value="TAT_signal"/>
</dbReference>
<evidence type="ECO:0000313" key="7">
    <source>
        <dbReference type="EMBL" id="MEK9500182.1"/>
    </source>
</evidence>
<keyword evidence="8" id="KW-1185">Reference proteome</keyword>
<protein>
    <submittedName>
        <fullName evidence="7">LPS export ABC transporter periplasmic protein LptC</fullName>
    </submittedName>
</protein>
<keyword evidence="5" id="KW-0472">Membrane</keyword>
<feature type="chain" id="PRO_5047457073" evidence="6">
    <location>
        <begin position="26"/>
        <end position="188"/>
    </location>
</feature>
<organism evidence="7 8">
    <name type="scientific">Gaopeijia maritima</name>
    <dbReference type="NCBI Taxonomy" id="3119007"/>
    <lineage>
        <taxon>Bacteria</taxon>
        <taxon>Pseudomonadati</taxon>
        <taxon>Gemmatimonadota</taxon>
        <taxon>Longimicrobiia</taxon>
        <taxon>Gaopeijiales</taxon>
        <taxon>Gaopeijiaceae</taxon>
        <taxon>Gaopeijia</taxon>
    </lineage>
</organism>
<dbReference type="Proteomes" id="UP001484239">
    <property type="component" value="Unassembled WGS sequence"/>
</dbReference>
<dbReference type="InterPro" id="IPR026265">
    <property type="entry name" value="LptC"/>
</dbReference>
<keyword evidence="4" id="KW-1133">Transmembrane helix</keyword>
<keyword evidence="6" id="KW-0732">Signal</keyword>
<evidence type="ECO:0000313" key="8">
    <source>
        <dbReference type="Proteomes" id="UP001484239"/>
    </source>
</evidence>
<dbReference type="InterPro" id="IPR010664">
    <property type="entry name" value="LipoPS_assembly_LptC-rel"/>
</dbReference>
<keyword evidence="1" id="KW-1003">Cell membrane</keyword>
<dbReference type="PANTHER" id="PTHR37481">
    <property type="entry name" value="LIPOPOLYSACCHARIDE EXPORT SYSTEM PROTEIN LPTC"/>
    <property type="match status" value="1"/>
</dbReference>
<dbReference type="PROSITE" id="PS51257">
    <property type="entry name" value="PROKAR_LIPOPROTEIN"/>
    <property type="match status" value="1"/>
</dbReference>
<dbReference type="RefSeq" id="WP_405275415.1">
    <property type="nucleotide sequence ID" value="NZ_CP144380.1"/>
</dbReference>
<dbReference type="PANTHER" id="PTHR37481:SF1">
    <property type="entry name" value="LIPOPOLYSACCHARIDE EXPORT SYSTEM PROTEIN LPTC"/>
    <property type="match status" value="1"/>
</dbReference>
<dbReference type="InterPro" id="IPR052363">
    <property type="entry name" value="LPS_export_LptC"/>
</dbReference>
<evidence type="ECO:0000256" key="6">
    <source>
        <dbReference type="SAM" id="SignalP"/>
    </source>
</evidence>
<sequence>MTTQRSRTRAFLPAMAMAAVAGAAACGDETQAPMVDAAFADIDYIIMEQMENVLTRNGVRAGLVISDSSYIYEDSSTAQLFGVQMTLYSESGVEESHLTAERGWLNERTDELTALGNVVLTTSGRRIETAELHYDPVRDQISSDSSTISIQNGNRTRATCGFDSDLEFRNFNLCGPVGDIPTRGGGDG</sequence>